<evidence type="ECO:0000256" key="3">
    <source>
        <dbReference type="ARBA" id="ARBA00022723"/>
    </source>
</evidence>
<comment type="caution">
    <text evidence="10">The sequence shown here is derived from an EMBL/GenBank/DDBJ whole genome shotgun (WGS) entry which is preliminary data.</text>
</comment>
<evidence type="ECO:0000256" key="8">
    <source>
        <dbReference type="RuleBase" id="RU000461"/>
    </source>
</evidence>
<keyword evidence="2 9" id="KW-0812">Transmembrane</keyword>
<feature type="transmembrane region" description="Helical" evidence="9">
    <location>
        <begin position="72"/>
        <end position="92"/>
    </location>
</feature>
<dbReference type="GO" id="GO:0016705">
    <property type="term" value="F:oxidoreductase activity, acting on paired donors, with incorporation or reduction of molecular oxygen"/>
    <property type="evidence" value="ECO:0007669"/>
    <property type="project" value="InterPro"/>
</dbReference>
<dbReference type="GO" id="GO:0004497">
    <property type="term" value="F:monooxygenase activity"/>
    <property type="evidence" value="ECO:0007669"/>
    <property type="project" value="UniProtKB-KW"/>
</dbReference>
<dbReference type="STRING" id="1590841.A0A2R6QGX5"/>
<dbReference type="OMA" id="TIAAVMQ"/>
<comment type="cofactor">
    <cofactor evidence="7">
        <name>heme</name>
        <dbReference type="ChEBI" id="CHEBI:30413"/>
    </cofactor>
</comment>
<organism evidence="10 11">
    <name type="scientific">Actinidia chinensis var. chinensis</name>
    <name type="common">Chinese soft-hair kiwi</name>
    <dbReference type="NCBI Taxonomy" id="1590841"/>
    <lineage>
        <taxon>Eukaryota</taxon>
        <taxon>Viridiplantae</taxon>
        <taxon>Streptophyta</taxon>
        <taxon>Embryophyta</taxon>
        <taxon>Tracheophyta</taxon>
        <taxon>Spermatophyta</taxon>
        <taxon>Magnoliopsida</taxon>
        <taxon>eudicotyledons</taxon>
        <taxon>Gunneridae</taxon>
        <taxon>Pentapetalae</taxon>
        <taxon>asterids</taxon>
        <taxon>Ericales</taxon>
        <taxon>Actinidiaceae</taxon>
        <taxon>Actinidia</taxon>
    </lineage>
</organism>
<reference evidence="10 11" key="1">
    <citation type="submission" date="2017-07" db="EMBL/GenBank/DDBJ databases">
        <title>An improved, manually edited Actinidia chinensis var. chinensis (kiwifruit) genome highlights the challenges associated with draft genomes and gene prediction in plants.</title>
        <authorList>
            <person name="Pilkington S."/>
            <person name="Crowhurst R."/>
            <person name="Hilario E."/>
            <person name="Nardozza S."/>
            <person name="Fraser L."/>
            <person name="Peng Y."/>
            <person name="Gunaseelan K."/>
            <person name="Simpson R."/>
            <person name="Tahir J."/>
            <person name="Deroles S."/>
            <person name="Templeton K."/>
            <person name="Luo Z."/>
            <person name="Davy M."/>
            <person name="Cheng C."/>
            <person name="Mcneilage M."/>
            <person name="Scaglione D."/>
            <person name="Liu Y."/>
            <person name="Zhang Q."/>
            <person name="Datson P."/>
            <person name="De Silva N."/>
            <person name="Gardiner S."/>
            <person name="Bassett H."/>
            <person name="Chagne D."/>
            <person name="Mccallum J."/>
            <person name="Dzierzon H."/>
            <person name="Deng C."/>
            <person name="Wang Y.-Y."/>
            <person name="Barron N."/>
            <person name="Manako K."/>
            <person name="Bowen J."/>
            <person name="Foster T."/>
            <person name="Erridge Z."/>
            <person name="Tiffin H."/>
            <person name="Waite C."/>
            <person name="Davies K."/>
            <person name="Grierson E."/>
            <person name="Laing W."/>
            <person name="Kirk R."/>
            <person name="Chen X."/>
            <person name="Wood M."/>
            <person name="Montefiori M."/>
            <person name="Brummell D."/>
            <person name="Schwinn K."/>
            <person name="Catanach A."/>
            <person name="Fullerton C."/>
            <person name="Li D."/>
            <person name="Meiyalaghan S."/>
            <person name="Nieuwenhuizen N."/>
            <person name="Read N."/>
            <person name="Prakash R."/>
            <person name="Hunter D."/>
            <person name="Zhang H."/>
            <person name="Mckenzie M."/>
            <person name="Knabel M."/>
            <person name="Harris A."/>
            <person name="Allan A."/>
            <person name="Chen A."/>
            <person name="Janssen B."/>
            <person name="Plunkett B."/>
            <person name="Dwamena C."/>
            <person name="Voogd C."/>
            <person name="Leif D."/>
            <person name="Lafferty D."/>
            <person name="Souleyre E."/>
            <person name="Varkonyi-Gasic E."/>
            <person name="Gambi F."/>
            <person name="Hanley J."/>
            <person name="Yao J.-L."/>
            <person name="Cheung J."/>
            <person name="David K."/>
            <person name="Warren B."/>
            <person name="Marsh K."/>
            <person name="Snowden K."/>
            <person name="Lin-Wang K."/>
            <person name="Brian L."/>
            <person name="Martinez-Sanchez M."/>
            <person name="Wang M."/>
            <person name="Ileperuma N."/>
            <person name="Macnee N."/>
            <person name="Campin R."/>
            <person name="Mcatee P."/>
            <person name="Drummond R."/>
            <person name="Espley R."/>
            <person name="Ireland H."/>
            <person name="Wu R."/>
            <person name="Atkinson R."/>
            <person name="Karunairetnam S."/>
            <person name="Bulley S."/>
            <person name="Chunkath S."/>
            <person name="Hanley Z."/>
            <person name="Storey R."/>
            <person name="Thrimawithana A."/>
            <person name="Thomson S."/>
            <person name="David C."/>
            <person name="Testolin R."/>
        </authorList>
    </citation>
    <scope>NUCLEOTIDE SEQUENCE [LARGE SCALE GENOMIC DNA]</scope>
    <source>
        <strain evidence="11">cv. Red5</strain>
        <tissue evidence="10">Young leaf</tissue>
    </source>
</reference>
<evidence type="ECO:0000313" key="10">
    <source>
        <dbReference type="EMBL" id="PSS07875.1"/>
    </source>
</evidence>
<evidence type="ECO:0000256" key="7">
    <source>
        <dbReference type="PIRSR" id="PIRSR602401-1"/>
    </source>
</evidence>
<dbReference type="InterPro" id="IPR036396">
    <property type="entry name" value="Cyt_P450_sf"/>
</dbReference>
<evidence type="ECO:0000256" key="6">
    <source>
        <dbReference type="ARBA" id="ARBA00023004"/>
    </source>
</evidence>
<dbReference type="SUPFAM" id="SSF48264">
    <property type="entry name" value="Cytochrome P450"/>
    <property type="match status" value="1"/>
</dbReference>
<keyword evidence="4 9" id="KW-1133">Transmembrane helix</keyword>
<evidence type="ECO:0000256" key="4">
    <source>
        <dbReference type="ARBA" id="ARBA00022989"/>
    </source>
</evidence>
<dbReference type="GO" id="GO:0016132">
    <property type="term" value="P:brassinosteroid biosynthetic process"/>
    <property type="evidence" value="ECO:0007669"/>
    <property type="project" value="TreeGrafter"/>
</dbReference>
<evidence type="ECO:0000256" key="5">
    <source>
        <dbReference type="ARBA" id="ARBA00023002"/>
    </source>
</evidence>
<keyword evidence="6 7" id="KW-0408">Iron</keyword>
<dbReference type="InterPro" id="IPR001128">
    <property type="entry name" value="Cyt_P450"/>
</dbReference>
<evidence type="ECO:0000313" key="11">
    <source>
        <dbReference type="Proteomes" id="UP000241394"/>
    </source>
</evidence>
<protein>
    <submittedName>
        <fullName evidence="10">Ent-kaurenoic acid oxidase</fullName>
    </submittedName>
</protein>
<keyword evidence="5 8" id="KW-0560">Oxidoreductase</keyword>
<dbReference type="AlphaFoldDB" id="A0A2R6QGX5"/>
<gene>
    <name evidence="10" type="ORF">CEY00_Acc18229</name>
</gene>
<dbReference type="GO" id="GO:0016020">
    <property type="term" value="C:membrane"/>
    <property type="evidence" value="ECO:0007669"/>
    <property type="project" value="UniProtKB-SubCell"/>
</dbReference>
<dbReference type="PRINTS" id="PR00385">
    <property type="entry name" value="P450"/>
</dbReference>
<dbReference type="GO" id="GO:0020037">
    <property type="term" value="F:heme binding"/>
    <property type="evidence" value="ECO:0007669"/>
    <property type="project" value="InterPro"/>
</dbReference>
<feature type="transmembrane region" description="Helical" evidence="9">
    <location>
        <begin position="28"/>
        <end position="52"/>
    </location>
</feature>
<feature type="binding site" description="axial binding residue" evidence="7">
    <location>
        <position position="461"/>
    </location>
    <ligand>
        <name>heme</name>
        <dbReference type="ChEBI" id="CHEBI:30413"/>
    </ligand>
    <ligandPart>
        <name>Fe</name>
        <dbReference type="ChEBI" id="CHEBI:18248"/>
    </ligandPart>
</feature>
<dbReference type="GO" id="GO:0016125">
    <property type="term" value="P:sterol metabolic process"/>
    <property type="evidence" value="ECO:0007669"/>
    <property type="project" value="TreeGrafter"/>
</dbReference>
<dbReference type="PROSITE" id="PS00086">
    <property type="entry name" value="CYTOCHROME_P450"/>
    <property type="match status" value="1"/>
</dbReference>
<proteinExistence type="inferred from homology"/>
<comment type="subcellular location">
    <subcellularLocation>
        <location evidence="1">Membrane</location>
        <topology evidence="1">Single-pass membrane protein</topology>
    </subcellularLocation>
</comment>
<dbReference type="PRINTS" id="PR00463">
    <property type="entry name" value="EP450I"/>
</dbReference>
<dbReference type="Gene3D" id="1.10.630.10">
    <property type="entry name" value="Cytochrome P450"/>
    <property type="match status" value="1"/>
</dbReference>
<dbReference type="Proteomes" id="UP000241394">
    <property type="component" value="Chromosome LG16"/>
</dbReference>
<evidence type="ECO:0000256" key="1">
    <source>
        <dbReference type="ARBA" id="ARBA00004167"/>
    </source>
</evidence>
<keyword evidence="3 7" id="KW-0479">Metal-binding</keyword>
<keyword evidence="7 8" id="KW-0349">Heme</keyword>
<dbReference type="EMBL" id="NKQK01000016">
    <property type="protein sequence ID" value="PSS07875.1"/>
    <property type="molecule type" value="Genomic_DNA"/>
</dbReference>
<accession>A0A2R6QGX5</accession>
<sequence>MHNIYISIPHVLLSKTHFEREREEDMTLLLVPWWVTWVWGVLPIMVAIAWWWNDLRYGTSLVSRSTTSNAKLPPGHMGLPFFGEIFSFLWYFKILRRPDDFINSKRRRYGDGGGGMYRTHLFGYPAIIAWSPAVIKFVLQSDHLFPYSWPNSELVGYKSLSAAQGERHIQLRRFVSAQVNQPSALQRIALLAQPRMVESLRLWAQKGTVTAFDDVRRLTFENIGKLFISMEPGPVLDTMVHCFVGLLKGARAQPINFPGTAYYYALQCRKKLVAIFRKELEKRKENESESQTRNDLMDGLMQMKDEDGNKLSEEEVVDTMIGLVVAGYEPNALASMWAIYYLAKSPMVLQKLREENMAIGGNKIGELITSNDVSKMKYTNKVVEETLRMANIAAFIFRSGDEEVEYQGYIIPKGWKVLLWTRYTHNDSKYFEDPMCFNPDRWNKPAKPGSFQVFGGGSRSCLGNMLSRTQLAIFIHHLAVGYKWELINPDAKIDYLPHPRPVDGVKISFRKL</sequence>
<reference evidence="11" key="2">
    <citation type="journal article" date="2018" name="BMC Genomics">
        <title>A manually annotated Actinidia chinensis var. chinensis (kiwifruit) genome highlights the challenges associated with draft genomes and gene prediction in plants.</title>
        <authorList>
            <person name="Pilkington S.M."/>
            <person name="Crowhurst R."/>
            <person name="Hilario E."/>
            <person name="Nardozza S."/>
            <person name="Fraser L."/>
            <person name="Peng Y."/>
            <person name="Gunaseelan K."/>
            <person name="Simpson R."/>
            <person name="Tahir J."/>
            <person name="Deroles S.C."/>
            <person name="Templeton K."/>
            <person name="Luo Z."/>
            <person name="Davy M."/>
            <person name="Cheng C."/>
            <person name="McNeilage M."/>
            <person name="Scaglione D."/>
            <person name="Liu Y."/>
            <person name="Zhang Q."/>
            <person name="Datson P."/>
            <person name="De Silva N."/>
            <person name="Gardiner S.E."/>
            <person name="Bassett H."/>
            <person name="Chagne D."/>
            <person name="McCallum J."/>
            <person name="Dzierzon H."/>
            <person name="Deng C."/>
            <person name="Wang Y.Y."/>
            <person name="Barron L."/>
            <person name="Manako K."/>
            <person name="Bowen J."/>
            <person name="Foster T.M."/>
            <person name="Erridge Z.A."/>
            <person name="Tiffin H."/>
            <person name="Waite C.N."/>
            <person name="Davies K.M."/>
            <person name="Grierson E.P."/>
            <person name="Laing W.A."/>
            <person name="Kirk R."/>
            <person name="Chen X."/>
            <person name="Wood M."/>
            <person name="Montefiori M."/>
            <person name="Brummell D.A."/>
            <person name="Schwinn K.E."/>
            <person name="Catanach A."/>
            <person name="Fullerton C."/>
            <person name="Li D."/>
            <person name="Meiyalaghan S."/>
            <person name="Nieuwenhuizen N."/>
            <person name="Read N."/>
            <person name="Prakash R."/>
            <person name="Hunter D."/>
            <person name="Zhang H."/>
            <person name="McKenzie M."/>
            <person name="Knabel M."/>
            <person name="Harris A."/>
            <person name="Allan A.C."/>
            <person name="Gleave A."/>
            <person name="Chen A."/>
            <person name="Janssen B.J."/>
            <person name="Plunkett B."/>
            <person name="Ampomah-Dwamena C."/>
            <person name="Voogd C."/>
            <person name="Leif D."/>
            <person name="Lafferty D."/>
            <person name="Souleyre E.J.F."/>
            <person name="Varkonyi-Gasic E."/>
            <person name="Gambi F."/>
            <person name="Hanley J."/>
            <person name="Yao J.L."/>
            <person name="Cheung J."/>
            <person name="David K.M."/>
            <person name="Warren B."/>
            <person name="Marsh K."/>
            <person name="Snowden K.C."/>
            <person name="Lin-Wang K."/>
            <person name="Brian L."/>
            <person name="Martinez-Sanchez M."/>
            <person name="Wang M."/>
            <person name="Ileperuma N."/>
            <person name="Macnee N."/>
            <person name="Campin R."/>
            <person name="McAtee P."/>
            <person name="Drummond R.S.M."/>
            <person name="Espley R.V."/>
            <person name="Ireland H.S."/>
            <person name="Wu R."/>
            <person name="Atkinson R.G."/>
            <person name="Karunairetnam S."/>
            <person name="Bulley S."/>
            <person name="Chunkath S."/>
            <person name="Hanley Z."/>
            <person name="Storey R."/>
            <person name="Thrimawithana A.H."/>
            <person name="Thomson S."/>
            <person name="David C."/>
            <person name="Testolin R."/>
            <person name="Huang H."/>
            <person name="Hellens R.P."/>
            <person name="Schaffer R.J."/>
        </authorList>
    </citation>
    <scope>NUCLEOTIDE SEQUENCE [LARGE SCALE GENOMIC DNA]</scope>
    <source>
        <strain evidence="11">cv. Red5</strain>
    </source>
</reference>
<dbReference type="InParanoid" id="A0A2R6QGX5"/>
<comment type="similarity">
    <text evidence="8">Belongs to the cytochrome P450 family.</text>
</comment>
<evidence type="ECO:0000256" key="9">
    <source>
        <dbReference type="SAM" id="Phobius"/>
    </source>
</evidence>
<keyword evidence="9" id="KW-0472">Membrane</keyword>
<name>A0A2R6QGX5_ACTCC</name>
<evidence type="ECO:0000256" key="2">
    <source>
        <dbReference type="ARBA" id="ARBA00022692"/>
    </source>
</evidence>
<keyword evidence="8" id="KW-0503">Monooxygenase</keyword>
<dbReference type="PANTHER" id="PTHR24286:SF12">
    <property type="entry name" value="CYTOCHROME P450 FAMILY PROTEIN, EXPRESSED"/>
    <property type="match status" value="1"/>
</dbReference>
<dbReference type="InterPro" id="IPR017972">
    <property type="entry name" value="Cyt_P450_CS"/>
</dbReference>
<dbReference type="OrthoDB" id="1670612at2759"/>
<keyword evidence="11" id="KW-1185">Reference proteome</keyword>
<dbReference type="Gramene" id="PSS07875">
    <property type="protein sequence ID" value="PSS07875"/>
    <property type="gene ID" value="CEY00_Acc18229"/>
</dbReference>
<dbReference type="Pfam" id="PF00067">
    <property type="entry name" value="p450"/>
    <property type="match status" value="1"/>
</dbReference>
<dbReference type="GO" id="GO:0005506">
    <property type="term" value="F:iron ion binding"/>
    <property type="evidence" value="ECO:0007669"/>
    <property type="project" value="InterPro"/>
</dbReference>
<dbReference type="PANTHER" id="PTHR24286">
    <property type="entry name" value="CYTOCHROME P450 26"/>
    <property type="match status" value="1"/>
</dbReference>
<dbReference type="InterPro" id="IPR002401">
    <property type="entry name" value="Cyt_P450_E_grp-I"/>
</dbReference>
<dbReference type="GO" id="GO:0010268">
    <property type="term" value="P:brassinosteroid homeostasis"/>
    <property type="evidence" value="ECO:0007669"/>
    <property type="project" value="TreeGrafter"/>
</dbReference>